<sequence length="191" mass="20168">MFASFRIALPTLLLLGGIAPAVAAQELNKEDVPFNEGAPQVPDQDAPERTLLCTVHHATNIDPAKAQAESDIIYGQTSQFTLVLGAGHVPKAVGVGTAEPGTAPDPSYKIASDPQKLFAMAGPTFDRVADYWPRHVEVGKTIMGKAFSFILLDELPGTPGTMSAFVSRAADAVTVDVSWIHRGTCAIQPSS</sequence>
<dbReference type="Proteomes" id="UP000552757">
    <property type="component" value="Unassembled WGS sequence"/>
</dbReference>
<gene>
    <name evidence="2" type="ORF">GGR44_000066</name>
</gene>
<evidence type="ECO:0000256" key="1">
    <source>
        <dbReference type="SAM" id="SignalP"/>
    </source>
</evidence>
<protein>
    <recommendedName>
        <fullName evidence="4">DUF1264 domain-containing protein</fullName>
    </recommendedName>
</protein>
<feature type="chain" id="PRO_5031061508" description="DUF1264 domain-containing protein" evidence="1">
    <location>
        <begin position="24"/>
        <end position="191"/>
    </location>
</feature>
<dbReference type="EMBL" id="JACIEB010000001">
    <property type="protein sequence ID" value="MBB3980435.1"/>
    <property type="molecule type" value="Genomic_DNA"/>
</dbReference>
<name>A0A7W6GM58_9SPHN</name>
<evidence type="ECO:0000313" key="2">
    <source>
        <dbReference type="EMBL" id="MBB3980435.1"/>
    </source>
</evidence>
<accession>A0A7W6GM58</accession>
<comment type="caution">
    <text evidence="2">The sequence shown here is derived from an EMBL/GenBank/DDBJ whole genome shotgun (WGS) entry which is preliminary data.</text>
</comment>
<organism evidence="2 3">
    <name type="scientific">Sphingobium fontiphilum</name>
    <dbReference type="NCBI Taxonomy" id="944425"/>
    <lineage>
        <taxon>Bacteria</taxon>
        <taxon>Pseudomonadati</taxon>
        <taxon>Pseudomonadota</taxon>
        <taxon>Alphaproteobacteria</taxon>
        <taxon>Sphingomonadales</taxon>
        <taxon>Sphingomonadaceae</taxon>
        <taxon>Sphingobium</taxon>
    </lineage>
</organism>
<evidence type="ECO:0000313" key="3">
    <source>
        <dbReference type="Proteomes" id="UP000552757"/>
    </source>
</evidence>
<feature type="signal peptide" evidence="1">
    <location>
        <begin position="1"/>
        <end position="23"/>
    </location>
</feature>
<keyword evidence="3" id="KW-1185">Reference proteome</keyword>
<dbReference type="AlphaFoldDB" id="A0A7W6GM58"/>
<proteinExistence type="predicted"/>
<reference evidence="2 3" key="1">
    <citation type="submission" date="2020-08" db="EMBL/GenBank/DDBJ databases">
        <title>Genomic Encyclopedia of Type Strains, Phase IV (KMG-IV): sequencing the most valuable type-strain genomes for metagenomic binning, comparative biology and taxonomic classification.</title>
        <authorList>
            <person name="Goeker M."/>
        </authorList>
    </citation>
    <scope>NUCLEOTIDE SEQUENCE [LARGE SCALE GENOMIC DNA]</scope>
    <source>
        <strain evidence="2 3">DSM 29348</strain>
    </source>
</reference>
<keyword evidence="1" id="KW-0732">Signal</keyword>
<evidence type="ECO:0008006" key="4">
    <source>
        <dbReference type="Google" id="ProtNLM"/>
    </source>
</evidence>